<name>A0A0G1X888_UNCK3</name>
<reference evidence="9 10" key="1">
    <citation type="journal article" date="2015" name="Nature">
        <title>rRNA introns, odd ribosomes, and small enigmatic genomes across a large radiation of phyla.</title>
        <authorList>
            <person name="Brown C.T."/>
            <person name="Hug L.A."/>
            <person name="Thomas B.C."/>
            <person name="Sharon I."/>
            <person name="Castelle C.J."/>
            <person name="Singh A."/>
            <person name="Wilkins M.J."/>
            <person name="Williams K.H."/>
            <person name="Banfield J.F."/>
        </authorList>
    </citation>
    <scope>NUCLEOTIDE SEQUENCE [LARGE SCALE GENOMIC DNA]</scope>
</reference>
<keyword evidence="5" id="KW-0239">DNA-directed DNA polymerase</keyword>
<dbReference type="SUPFAM" id="SSF52540">
    <property type="entry name" value="P-loop containing nucleoside triphosphate hydrolases"/>
    <property type="match status" value="1"/>
</dbReference>
<accession>A0A0G1X888</accession>
<evidence type="ECO:0000256" key="7">
    <source>
        <dbReference type="ARBA" id="ARBA00049244"/>
    </source>
</evidence>
<dbReference type="Proteomes" id="UP000034913">
    <property type="component" value="Unassembled WGS sequence"/>
</dbReference>
<dbReference type="EC" id="2.7.7.7" evidence="1"/>
<evidence type="ECO:0000256" key="3">
    <source>
        <dbReference type="ARBA" id="ARBA00022695"/>
    </source>
</evidence>
<dbReference type="InterPro" id="IPR027417">
    <property type="entry name" value="P-loop_NTPase"/>
</dbReference>
<proteinExistence type="inferred from homology"/>
<evidence type="ECO:0000256" key="4">
    <source>
        <dbReference type="ARBA" id="ARBA00022705"/>
    </source>
</evidence>
<dbReference type="Gene3D" id="1.10.8.60">
    <property type="match status" value="1"/>
</dbReference>
<keyword evidence="4" id="KW-0235">DNA replication</keyword>
<dbReference type="GO" id="GO:0003887">
    <property type="term" value="F:DNA-directed DNA polymerase activity"/>
    <property type="evidence" value="ECO:0007669"/>
    <property type="project" value="UniProtKB-KW"/>
</dbReference>
<dbReference type="GO" id="GO:0009360">
    <property type="term" value="C:DNA polymerase III complex"/>
    <property type="evidence" value="ECO:0007669"/>
    <property type="project" value="TreeGrafter"/>
</dbReference>
<dbReference type="InterPro" id="IPR008921">
    <property type="entry name" value="DNA_pol3_clamp-load_cplx_C"/>
</dbReference>
<comment type="similarity">
    <text evidence="6">Belongs to the DNA polymerase HolA subunit family.</text>
</comment>
<dbReference type="Pfam" id="PF21694">
    <property type="entry name" value="DNA_pol3_delta_C"/>
    <property type="match status" value="1"/>
</dbReference>
<dbReference type="InterPro" id="IPR048466">
    <property type="entry name" value="DNA_pol3_delta-like_C"/>
</dbReference>
<evidence type="ECO:0000256" key="6">
    <source>
        <dbReference type="ARBA" id="ARBA00034754"/>
    </source>
</evidence>
<dbReference type="EMBL" id="LCRB01000001">
    <property type="protein sequence ID" value="KKW27201.1"/>
    <property type="molecule type" value="Genomic_DNA"/>
</dbReference>
<keyword evidence="2" id="KW-0808">Transferase</keyword>
<evidence type="ECO:0000256" key="5">
    <source>
        <dbReference type="ARBA" id="ARBA00022932"/>
    </source>
</evidence>
<protein>
    <recommendedName>
        <fullName evidence="1">DNA-directed DNA polymerase</fullName>
        <ecNumber evidence="1">2.7.7.7</ecNumber>
    </recommendedName>
</protein>
<dbReference type="SUPFAM" id="SSF48019">
    <property type="entry name" value="post-AAA+ oligomerization domain-like"/>
    <property type="match status" value="1"/>
</dbReference>
<evidence type="ECO:0000313" key="10">
    <source>
        <dbReference type="Proteomes" id="UP000034913"/>
    </source>
</evidence>
<dbReference type="PANTHER" id="PTHR34388">
    <property type="entry name" value="DNA POLYMERASE III SUBUNIT DELTA"/>
    <property type="match status" value="1"/>
</dbReference>
<dbReference type="GO" id="GO:0003677">
    <property type="term" value="F:DNA binding"/>
    <property type="evidence" value="ECO:0007669"/>
    <property type="project" value="InterPro"/>
</dbReference>
<evidence type="ECO:0000256" key="1">
    <source>
        <dbReference type="ARBA" id="ARBA00012417"/>
    </source>
</evidence>
<organism evidence="9 10">
    <name type="scientific">candidate division Kazan bacterium GW2011_GWB1_52_7</name>
    <dbReference type="NCBI Taxonomy" id="1620414"/>
    <lineage>
        <taxon>Bacteria</taxon>
        <taxon>Bacteria division Kazan-3B-28</taxon>
    </lineage>
</organism>
<sequence length="315" mass="35283">MILFLHGEDSFSSRQKLLAIKQKFIARHPADNIETIAGDKITPDRLRQAILGQTLLGGARLVVFEDLLLYAADAVRAVLAHLVETGWSDETTVIIYETHKCDRRLVLFKTLNQPKQAEEFTPLVGPALRRCAKQMAATYQVMVSDALLEMILASTGSDLWWLDNELRKLSAYAYGRPVTQDDIRLLLGGSGATNLFQLVVAALARDLTQAQHILIRSLTTGEDEIKLMGAIAYQLRHLVRIHELRTSGVPMEEAARVLGLPPFVVRANWQSAARFDLKQLSQAYDHLLQCDWNIKTGVWDPEDALELFTLKLAVT</sequence>
<keyword evidence="3" id="KW-0548">Nucleotidyltransferase</keyword>
<dbReference type="GO" id="GO:0006261">
    <property type="term" value="P:DNA-templated DNA replication"/>
    <property type="evidence" value="ECO:0007669"/>
    <property type="project" value="TreeGrafter"/>
</dbReference>
<dbReference type="Gene3D" id="3.40.50.300">
    <property type="entry name" value="P-loop containing nucleotide triphosphate hydrolases"/>
    <property type="match status" value="1"/>
</dbReference>
<dbReference type="AlphaFoldDB" id="A0A0G1X888"/>
<dbReference type="PANTHER" id="PTHR34388:SF1">
    <property type="entry name" value="DNA POLYMERASE III SUBUNIT DELTA"/>
    <property type="match status" value="1"/>
</dbReference>
<dbReference type="Gene3D" id="1.20.272.10">
    <property type="match status" value="1"/>
</dbReference>
<comment type="catalytic activity">
    <reaction evidence="7">
        <text>DNA(n) + a 2'-deoxyribonucleoside 5'-triphosphate = DNA(n+1) + diphosphate</text>
        <dbReference type="Rhea" id="RHEA:22508"/>
        <dbReference type="Rhea" id="RHEA-COMP:17339"/>
        <dbReference type="Rhea" id="RHEA-COMP:17340"/>
        <dbReference type="ChEBI" id="CHEBI:33019"/>
        <dbReference type="ChEBI" id="CHEBI:61560"/>
        <dbReference type="ChEBI" id="CHEBI:173112"/>
        <dbReference type="EC" id="2.7.7.7"/>
    </reaction>
</comment>
<evidence type="ECO:0000313" key="9">
    <source>
        <dbReference type="EMBL" id="KKW27201.1"/>
    </source>
</evidence>
<dbReference type="NCBIfam" id="TIGR01128">
    <property type="entry name" value="holA"/>
    <property type="match status" value="1"/>
</dbReference>
<dbReference type="InterPro" id="IPR005790">
    <property type="entry name" value="DNA_polIII_delta"/>
</dbReference>
<evidence type="ECO:0000259" key="8">
    <source>
        <dbReference type="Pfam" id="PF21694"/>
    </source>
</evidence>
<gene>
    <name evidence="9" type="ORF">VF00_C0001G0136</name>
</gene>
<comment type="caution">
    <text evidence="9">The sequence shown here is derived from an EMBL/GenBank/DDBJ whole genome shotgun (WGS) entry which is preliminary data.</text>
</comment>
<evidence type="ECO:0000256" key="2">
    <source>
        <dbReference type="ARBA" id="ARBA00022679"/>
    </source>
</evidence>
<feature type="domain" description="DNA polymerase III delta subunit-like C-terminal" evidence="8">
    <location>
        <begin position="193"/>
        <end position="312"/>
    </location>
</feature>